<dbReference type="SUPFAM" id="SSF47781">
    <property type="entry name" value="RuvA domain 2-like"/>
    <property type="match status" value="1"/>
</dbReference>
<sequence length="225" mass="24220">MRQLLVVCSVILLLGTFSGCRTDPQDILLGTEESVTEEVSGEIPVLKSESENVKQEESEENASSEIKDSEYPEADDTGKTVFVYVCGAVCQPGVYELSAQSRAYEAVAMAGGLLENARSDAVNLAEVLTDGQKLHIPYIGEDAVAEASGQTTATDSKEAADATVNINTATVDMLMTLKGIGQTRAEDIIAYREKHGSFQNKEDIMNVDGIKQGTYDKIKDNISVQ</sequence>
<evidence type="ECO:0000313" key="3">
    <source>
        <dbReference type="EMBL" id="CUN25458.1"/>
    </source>
</evidence>
<dbReference type="GO" id="GO:0015628">
    <property type="term" value="P:protein secretion by the type II secretion system"/>
    <property type="evidence" value="ECO:0007669"/>
    <property type="project" value="TreeGrafter"/>
</dbReference>
<proteinExistence type="predicted"/>
<dbReference type="STRING" id="39490.ERS852448_02831"/>
<dbReference type="InterPro" id="IPR003583">
    <property type="entry name" value="Hlx-hairpin-Hlx_DNA-bd_motif"/>
</dbReference>
<dbReference type="OrthoDB" id="9790239at2"/>
<name>A0A173VHP9_EUBRA</name>
<organism evidence="3 4">
    <name type="scientific">Eubacterium ramulus</name>
    <dbReference type="NCBI Taxonomy" id="39490"/>
    <lineage>
        <taxon>Bacteria</taxon>
        <taxon>Bacillati</taxon>
        <taxon>Bacillota</taxon>
        <taxon>Clostridia</taxon>
        <taxon>Eubacteriales</taxon>
        <taxon>Eubacteriaceae</taxon>
        <taxon>Eubacterium</taxon>
    </lineage>
</organism>
<dbReference type="Proteomes" id="UP000095492">
    <property type="component" value="Unassembled WGS sequence"/>
</dbReference>
<dbReference type="Gene3D" id="1.10.150.280">
    <property type="entry name" value="AF1531-like domain"/>
    <property type="match status" value="1"/>
</dbReference>
<dbReference type="EMBL" id="CYYA01000028">
    <property type="protein sequence ID" value="CUN25458.1"/>
    <property type="molecule type" value="Genomic_DNA"/>
</dbReference>
<dbReference type="GO" id="GO:0006281">
    <property type="term" value="P:DNA repair"/>
    <property type="evidence" value="ECO:0007669"/>
    <property type="project" value="InterPro"/>
</dbReference>
<feature type="domain" description="Helix-hairpin-helix DNA-binding motif class 1" evidence="2">
    <location>
        <begin position="202"/>
        <end position="221"/>
    </location>
</feature>
<feature type="domain" description="Helix-hairpin-helix DNA-binding motif class 1" evidence="2">
    <location>
        <begin position="172"/>
        <end position="191"/>
    </location>
</feature>
<dbReference type="InterPro" id="IPR019554">
    <property type="entry name" value="Soluble_ligand-bd"/>
</dbReference>
<evidence type="ECO:0000256" key="1">
    <source>
        <dbReference type="SAM" id="MobiDB-lite"/>
    </source>
</evidence>
<dbReference type="PANTHER" id="PTHR21180:SF32">
    <property type="entry name" value="ENDONUCLEASE_EXONUCLEASE_PHOSPHATASE FAMILY DOMAIN-CONTAINING PROTEIN 1"/>
    <property type="match status" value="1"/>
</dbReference>
<evidence type="ECO:0000259" key="2">
    <source>
        <dbReference type="SMART" id="SM00278"/>
    </source>
</evidence>
<accession>A0A173VHP9</accession>
<dbReference type="Pfam" id="PF10531">
    <property type="entry name" value="SLBB"/>
    <property type="match status" value="1"/>
</dbReference>
<dbReference type="SMART" id="SM00278">
    <property type="entry name" value="HhH1"/>
    <property type="match status" value="2"/>
</dbReference>
<dbReference type="InterPro" id="IPR004509">
    <property type="entry name" value="Competence_ComEA_HhH"/>
</dbReference>
<dbReference type="GeneID" id="97390852"/>
<feature type="region of interest" description="Disordered" evidence="1">
    <location>
        <begin position="41"/>
        <end position="73"/>
    </location>
</feature>
<dbReference type="RefSeq" id="WP_055291118.1">
    <property type="nucleotide sequence ID" value="NZ_CP173382.1"/>
</dbReference>
<dbReference type="GO" id="GO:0015627">
    <property type="term" value="C:type II protein secretion system complex"/>
    <property type="evidence" value="ECO:0007669"/>
    <property type="project" value="TreeGrafter"/>
</dbReference>
<dbReference type="Pfam" id="PF12836">
    <property type="entry name" value="HHH_3"/>
    <property type="match status" value="1"/>
</dbReference>
<dbReference type="AlphaFoldDB" id="A0A173VHP9"/>
<dbReference type="NCBIfam" id="TIGR00426">
    <property type="entry name" value="competence protein ComEA helix-hairpin-helix repeat region"/>
    <property type="match status" value="1"/>
</dbReference>
<dbReference type="InterPro" id="IPR051675">
    <property type="entry name" value="Endo/Exo/Phosphatase_dom_1"/>
</dbReference>
<reference evidence="3 4" key="1">
    <citation type="submission" date="2015-09" db="EMBL/GenBank/DDBJ databases">
        <authorList>
            <consortium name="Pathogen Informatics"/>
        </authorList>
    </citation>
    <scope>NUCLEOTIDE SEQUENCE [LARGE SCALE GENOMIC DNA]</scope>
    <source>
        <strain evidence="3 4">2789STDY5608891</strain>
    </source>
</reference>
<dbReference type="PROSITE" id="PS51257">
    <property type="entry name" value="PROKAR_LIPOPROTEIN"/>
    <property type="match status" value="1"/>
</dbReference>
<dbReference type="PANTHER" id="PTHR21180">
    <property type="entry name" value="ENDONUCLEASE/EXONUCLEASE/PHOSPHATASE FAMILY DOMAIN-CONTAINING PROTEIN 1"/>
    <property type="match status" value="1"/>
</dbReference>
<dbReference type="GO" id="GO:0003677">
    <property type="term" value="F:DNA binding"/>
    <property type="evidence" value="ECO:0007669"/>
    <property type="project" value="InterPro"/>
</dbReference>
<gene>
    <name evidence="3" type="primary">comEA</name>
    <name evidence="3" type="ORF">ERS852448_02831</name>
</gene>
<protein>
    <submittedName>
        <fullName evidence="3">ComE operon protein 1</fullName>
    </submittedName>
</protein>
<evidence type="ECO:0000313" key="4">
    <source>
        <dbReference type="Proteomes" id="UP000095492"/>
    </source>
</evidence>
<dbReference type="InterPro" id="IPR010994">
    <property type="entry name" value="RuvA_2-like"/>
</dbReference>